<dbReference type="Gene3D" id="1.20.1250.20">
    <property type="entry name" value="MFS general substrate transporter like domains"/>
    <property type="match status" value="1"/>
</dbReference>
<dbReference type="InterPro" id="IPR005828">
    <property type="entry name" value="MFS_sugar_transport-like"/>
</dbReference>
<dbReference type="OrthoDB" id="6133115at2759"/>
<proteinExistence type="inferred from homology"/>
<dbReference type="PANTHER" id="PTHR48022:SF2">
    <property type="entry name" value="PLASTIDIC GLUCOSE TRANSPORTER 4"/>
    <property type="match status" value="1"/>
</dbReference>
<evidence type="ECO:0000256" key="7">
    <source>
        <dbReference type="SAM" id="Phobius"/>
    </source>
</evidence>
<name>A0A167FSQ1_9ASCO</name>
<dbReference type="KEGG" id="slb:AWJ20_3292"/>
<feature type="transmembrane region" description="Helical" evidence="7">
    <location>
        <begin position="168"/>
        <end position="187"/>
    </location>
</feature>
<dbReference type="Pfam" id="PF00083">
    <property type="entry name" value="Sugar_tr"/>
    <property type="match status" value="1"/>
</dbReference>
<evidence type="ECO:0000256" key="4">
    <source>
        <dbReference type="ARBA" id="ARBA00022692"/>
    </source>
</evidence>
<dbReference type="InterPro" id="IPR036259">
    <property type="entry name" value="MFS_trans_sf"/>
</dbReference>
<dbReference type="PROSITE" id="PS50850">
    <property type="entry name" value="MFS"/>
    <property type="match status" value="1"/>
</dbReference>
<evidence type="ECO:0000256" key="2">
    <source>
        <dbReference type="ARBA" id="ARBA00010992"/>
    </source>
</evidence>
<dbReference type="GO" id="GO:0005351">
    <property type="term" value="F:carbohydrate:proton symporter activity"/>
    <property type="evidence" value="ECO:0007669"/>
    <property type="project" value="TreeGrafter"/>
</dbReference>
<gene>
    <name evidence="9" type="primary">STL1</name>
    <name evidence="9" type="ORF">AWJ20_3292</name>
</gene>
<feature type="transmembrane region" description="Helical" evidence="7">
    <location>
        <begin position="230"/>
        <end position="249"/>
    </location>
</feature>
<feature type="transmembrane region" description="Helical" evidence="7">
    <location>
        <begin position="103"/>
        <end position="120"/>
    </location>
</feature>
<evidence type="ECO:0000256" key="6">
    <source>
        <dbReference type="ARBA" id="ARBA00023136"/>
    </source>
</evidence>
<organism evidence="9 10">
    <name type="scientific">Sugiyamaella lignohabitans</name>
    <dbReference type="NCBI Taxonomy" id="796027"/>
    <lineage>
        <taxon>Eukaryota</taxon>
        <taxon>Fungi</taxon>
        <taxon>Dikarya</taxon>
        <taxon>Ascomycota</taxon>
        <taxon>Saccharomycotina</taxon>
        <taxon>Dipodascomycetes</taxon>
        <taxon>Dipodascales</taxon>
        <taxon>Trichomonascaceae</taxon>
        <taxon>Sugiyamaella</taxon>
    </lineage>
</organism>
<sequence>MKDRQEEGLVALSTLLGKDLNSEEVLRERDNILESILEEREHFVPVIDVILCRDKTQNLRRMVLGCGTMAMQQLSGVNGLGYYMPTLLTDIGLTGVSSRAFTAGYNTMYLISAFCCLLIIDRAGRRPMLFAGSIGMTIAYLLAAFSILGFQQHPEHKNSLQKLTISSFFIYYFCYGMTYAKLPWCILSEIPAISHRTAAAGAATATNWIGSFIVTQFTPPGVKNLNIWGFYLLFACFCISFLPISYFFYPETMNRTLEDIDEIFFESKSIFVFRNKNLTQRKRPQAYIDRENQRIENMRAARMEERKLSVEYVDHPVEHKA</sequence>
<reference evidence="9 10" key="1">
    <citation type="submission" date="2016-02" db="EMBL/GenBank/DDBJ databases">
        <title>Complete genome sequence and transcriptome regulation of the pentose utilising yeast Sugiyamaella lignohabitans.</title>
        <authorList>
            <person name="Bellasio M."/>
            <person name="Peymann A."/>
            <person name="Valli M."/>
            <person name="Sipitzky M."/>
            <person name="Graf A."/>
            <person name="Sauer M."/>
            <person name="Marx H."/>
            <person name="Mattanovich D."/>
        </authorList>
    </citation>
    <scope>NUCLEOTIDE SEQUENCE [LARGE SCALE GENOMIC DNA]</scope>
    <source>
        <strain evidence="9 10">CBS 10342</strain>
    </source>
</reference>
<evidence type="ECO:0000259" key="8">
    <source>
        <dbReference type="PROSITE" id="PS50850"/>
    </source>
</evidence>
<comment type="subcellular location">
    <subcellularLocation>
        <location evidence="1">Membrane</location>
        <topology evidence="1">Multi-pass membrane protein</topology>
    </subcellularLocation>
</comment>
<keyword evidence="6 7" id="KW-0472">Membrane</keyword>
<feature type="transmembrane region" description="Helical" evidence="7">
    <location>
        <begin position="127"/>
        <end position="148"/>
    </location>
</feature>
<comment type="similarity">
    <text evidence="2">Belongs to the major facilitator superfamily. Sugar transporter (TC 2.A.1.1) family.</text>
</comment>
<feature type="domain" description="Major facilitator superfamily (MFS) profile" evidence="8">
    <location>
        <begin position="1"/>
        <end position="253"/>
    </location>
</feature>
<evidence type="ECO:0000256" key="3">
    <source>
        <dbReference type="ARBA" id="ARBA00022448"/>
    </source>
</evidence>
<dbReference type="EMBL" id="CP014503">
    <property type="protein sequence ID" value="ANB15654.1"/>
    <property type="molecule type" value="Genomic_DNA"/>
</dbReference>
<feature type="transmembrane region" description="Helical" evidence="7">
    <location>
        <begin position="199"/>
        <end position="218"/>
    </location>
</feature>
<dbReference type="RefSeq" id="XP_018738131.1">
    <property type="nucleotide sequence ID" value="XM_018880299.1"/>
</dbReference>
<evidence type="ECO:0000256" key="1">
    <source>
        <dbReference type="ARBA" id="ARBA00004141"/>
    </source>
</evidence>
<feature type="transmembrane region" description="Helical" evidence="7">
    <location>
        <begin position="63"/>
        <end position="83"/>
    </location>
</feature>
<evidence type="ECO:0000313" key="9">
    <source>
        <dbReference type="EMBL" id="ANB15654.1"/>
    </source>
</evidence>
<dbReference type="InterPro" id="IPR050360">
    <property type="entry name" value="MFS_Sugar_Transporters"/>
</dbReference>
<evidence type="ECO:0000313" key="10">
    <source>
        <dbReference type="Proteomes" id="UP000189580"/>
    </source>
</evidence>
<dbReference type="GeneID" id="30035298"/>
<accession>A0A167FSQ1</accession>
<dbReference type="PANTHER" id="PTHR48022">
    <property type="entry name" value="PLASTIDIC GLUCOSE TRANSPORTER 4"/>
    <property type="match status" value="1"/>
</dbReference>
<keyword evidence="3" id="KW-0813">Transport</keyword>
<keyword evidence="5 7" id="KW-1133">Transmembrane helix</keyword>
<dbReference type="Proteomes" id="UP000189580">
    <property type="component" value="Chromosome b"/>
</dbReference>
<dbReference type="AlphaFoldDB" id="A0A167FSQ1"/>
<keyword evidence="4 7" id="KW-0812">Transmembrane</keyword>
<protein>
    <submittedName>
        <fullName evidence="9">Glucose-inactivated glycerol proton symporter STL1</fullName>
    </submittedName>
</protein>
<dbReference type="GO" id="GO:0016020">
    <property type="term" value="C:membrane"/>
    <property type="evidence" value="ECO:0007669"/>
    <property type="project" value="UniProtKB-SubCell"/>
</dbReference>
<dbReference type="SUPFAM" id="SSF103473">
    <property type="entry name" value="MFS general substrate transporter"/>
    <property type="match status" value="1"/>
</dbReference>
<dbReference type="InterPro" id="IPR020846">
    <property type="entry name" value="MFS_dom"/>
</dbReference>
<evidence type="ECO:0000256" key="5">
    <source>
        <dbReference type="ARBA" id="ARBA00022989"/>
    </source>
</evidence>
<keyword evidence="10" id="KW-1185">Reference proteome</keyword>